<dbReference type="InterPro" id="IPR001394">
    <property type="entry name" value="Peptidase_C19_UCH"/>
</dbReference>
<dbReference type="EMBL" id="JALJOR010000002">
    <property type="protein sequence ID" value="KAK9823922.1"/>
    <property type="molecule type" value="Genomic_DNA"/>
</dbReference>
<comment type="function">
    <text evidence="7">Recognizes and hydrolyzes the peptide bond at the C-terminal Gly of ubiquitin. Involved in the processing of poly-ubiquitin precursors as well as that of ubiquitinated proteins.</text>
</comment>
<dbReference type="GO" id="GO:0016579">
    <property type="term" value="P:protein deubiquitination"/>
    <property type="evidence" value="ECO:0007669"/>
    <property type="project" value="InterPro"/>
</dbReference>
<feature type="region of interest" description="Disordered" evidence="8">
    <location>
        <begin position="344"/>
        <end position="374"/>
    </location>
</feature>
<keyword evidence="4 7" id="KW-0833">Ubl conjugation pathway</keyword>
<comment type="catalytic activity">
    <reaction evidence="1 7">
        <text>Thiol-dependent hydrolysis of ester, thioester, amide, peptide and isopeptide bonds formed by the C-terminal Gly of ubiquitin (a 76-residue protein attached to proteins as an intracellular targeting signal).</text>
        <dbReference type="EC" id="3.4.19.12"/>
    </reaction>
</comment>
<dbReference type="PROSITE" id="PS00972">
    <property type="entry name" value="USP_1"/>
    <property type="match status" value="1"/>
</dbReference>
<feature type="compositionally biased region" description="Basic and acidic residues" evidence="8">
    <location>
        <begin position="126"/>
        <end position="146"/>
    </location>
</feature>
<dbReference type="Pfam" id="PF00443">
    <property type="entry name" value="UCH"/>
    <property type="match status" value="1"/>
</dbReference>
<dbReference type="PROSITE" id="PS00973">
    <property type="entry name" value="USP_2"/>
    <property type="match status" value="1"/>
</dbReference>
<protein>
    <recommendedName>
        <fullName evidence="7">Ubiquitin carboxyl-terminal hydrolase</fullName>
        <ecNumber evidence="7">3.4.19.12</ecNumber>
    </recommendedName>
</protein>
<feature type="region of interest" description="Disordered" evidence="8">
    <location>
        <begin position="126"/>
        <end position="154"/>
    </location>
</feature>
<keyword evidence="6 7" id="KW-0788">Thiol protease</keyword>
<keyword evidence="5 7" id="KW-0378">Hydrolase</keyword>
<dbReference type="InterPro" id="IPR018200">
    <property type="entry name" value="USP_CS"/>
</dbReference>
<keyword evidence="11" id="KW-1185">Reference proteome</keyword>
<evidence type="ECO:0000259" key="9">
    <source>
        <dbReference type="PROSITE" id="PS50235"/>
    </source>
</evidence>
<name>A0AAW1QS69_9CHLO</name>
<dbReference type="PANTHER" id="PTHR21646:SF24">
    <property type="entry name" value="UBIQUITIN CARBOXYL-TERMINAL HYDROLASE"/>
    <property type="match status" value="1"/>
</dbReference>
<accession>A0AAW1QS69</accession>
<dbReference type="InterPro" id="IPR028889">
    <property type="entry name" value="USP"/>
</dbReference>
<feature type="region of interest" description="Disordered" evidence="8">
    <location>
        <begin position="206"/>
        <end position="274"/>
    </location>
</feature>
<dbReference type="InterPro" id="IPR038765">
    <property type="entry name" value="Papain-like_cys_pep_sf"/>
</dbReference>
<feature type="domain" description="USP" evidence="9">
    <location>
        <begin position="16"/>
        <end position="667"/>
    </location>
</feature>
<dbReference type="InterPro" id="IPR050185">
    <property type="entry name" value="Ub_carboxyl-term_hydrolase"/>
</dbReference>
<keyword evidence="3 7" id="KW-0645">Protease</keyword>
<dbReference type="GO" id="GO:0004843">
    <property type="term" value="F:cysteine-type deubiquitinase activity"/>
    <property type="evidence" value="ECO:0007669"/>
    <property type="project" value="UniProtKB-UniRule"/>
</dbReference>
<sequence length="667" mass="71658">MANSLLHAAAQGAIPVGLVNLGNTCFFNSAVQVLAAAPPLQRHFTSPELVGKHGPLGAALEELMGVSQGGKNNPGAAKKSAGAYNPNRLLAAVCKIAPRFKGRQQQDSHELLRILLDGLETEELKQLKGKKAPQDKSEECEGEAKGQHSTPRSFIDSVFGGQLSSRISCTSCSYESVNLEPFMDLSLPIPAAAVASPEAKLAALNKKPLPAKSKKGKKASQEATEVEAEETAEQQKHLSAKEKKKRAQETRKQAKLERKKERQRVTASAGEDDAEEMVGLGSLFDDSSAVCEEGPAYSGGSLVDDWEPEAASTSPAAEVSLQGCLAAFFAKETVSWECPGEKAQRKEVSRRSRSGLSMDECESDAGAPVTPVGQPLARRTVSFSEEGPAVHWIPGSAEQRGTDFRKALQGRAHFCRPLKHDDAYLLITAETSILTRDKITLGIQPQDEMVATAAVLSGELELAVVDIEEIEDSEDEDEQRAVMTRAQVLMDCIADMVVVEGLEGMQQLIAGGMRLVELPSGGLQVRGETPEELGGGPWHYPHATPRSPERSNGPASPLKGGLTNVQREADKRYLIHRVPQLLTVHLKRFEQDLRGRLRKINGPVPFGFDLDIAPFCEPQALGGGGGRYTLVGVVEHLGELRSGHYVAYVHRTAPQPEAHPSGAGSNA</sequence>
<dbReference type="Proteomes" id="UP001489004">
    <property type="component" value="Unassembled WGS sequence"/>
</dbReference>
<evidence type="ECO:0000256" key="1">
    <source>
        <dbReference type="ARBA" id="ARBA00000707"/>
    </source>
</evidence>
<comment type="similarity">
    <text evidence="2 7">Belongs to the peptidase C19 family.</text>
</comment>
<dbReference type="AlphaFoldDB" id="A0AAW1QS69"/>
<evidence type="ECO:0000313" key="11">
    <source>
        <dbReference type="Proteomes" id="UP001489004"/>
    </source>
</evidence>
<evidence type="ECO:0000256" key="8">
    <source>
        <dbReference type="SAM" id="MobiDB-lite"/>
    </source>
</evidence>
<dbReference type="GO" id="GO:0006508">
    <property type="term" value="P:proteolysis"/>
    <property type="evidence" value="ECO:0007669"/>
    <property type="project" value="UniProtKB-KW"/>
</dbReference>
<gene>
    <name evidence="10" type="ORF">WJX72_006365</name>
</gene>
<evidence type="ECO:0000313" key="10">
    <source>
        <dbReference type="EMBL" id="KAK9823922.1"/>
    </source>
</evidence>
<dbReference type="SUPFAM" id="SSF54001">
    <property type="entry name" value="Cysteine proteinases"/>
    <property type="match status" value="1"/>
</dbReference>
<dbReference type="EC" id="3.4.19.12" evidence="7"/>
<evidence type="ECO:0000256" key="3">
    <source>
        <dbReference type="ARBA" id="ARBA00022670"/>
    </source>
</evidence>
<organism evidence="10 11">
    <name type="scientific">[Myrmecia] bisecta</name>
    <dbReference type="NCBI Taxonomy" id="41462"/>
    <lineage>
        <taxon>Eukaryota</taxon>
        <taxon>Viridiplantae</taxon>
        <taxon>Chlorophyta</taxon>
        <taxon>core chlorophytes</taxon>
        <taxon>Trebouxiophyceae</taxon>
        <taxon>Trebouxiales</taxon>
        <taxon>Trebouxiaceae</taxon>
        <taxon>Myrmecia</taxon>
    </lineage>
</organism>
<evidence type="ECO:0000256" key="2">
    <source>
        <dbReference type="ARBA" id="ARBA00009085"/>
    </source>
</evidence>
<evidence type="ECO:0000256" key="5">
    <source>
        <dbReference type="ARBA" id="ARBA00022801"/>
    </source>
</evidence>
<reference evidence="10 11" key="1">
    <citation type="journal article" date="2024" name="Nat. Commun.">
        <title>Phylogenomics reveals the evolutionary origins of lichenization in chlorophyte algae.</title>
        <authorList>
            <person name="Puginier C."/>
            <person name="Libourel C."/>
            <person name="Otte J."/>
            <person name="Skaloud P."/>
            <person name="Haon M."/>
            <person name="Grisel S."/>
            <person name="Petersen M."/>
            <person name="Berrin J.G."/>
            <person name="Delaux P.M."/>
            <person name="Dal Grande F."/>
            <person name="Keller J."/>
        </authorList>
    </citation>
    <scope>NUCLEOTIDE SEQUENCE [LARGE SCALE GENOMIC DNA]</scope>
    <source>
        <strain evidence="10 11">SAG 2043</strain>
    </source>
</reference>
<feature type="compositionally biased region" description="Basic and acidic residues" evidence="8">
    <location>
        <begin position="233"/>
        <end position="264"/>
    </location>
</feature>
<dbReference type="Gene3D" id="3.90.70.10">
    <property type="entry name" value="Cysteine proteinases"/>
    <property type="match status" value="2"/>
</dbReference>
<proteinExistence type="inferred from homology"/>
<dbReference type="PROSITE" id="PS50235">
    <property type="entry name" value="USP_3"/>
    <property type="match status" value="1"/>
</dbReference>
<feature type="region of interest" description="Disordered" evidence="8">
    <location>
        <begin position="524"/>
        <end position="562"/>
    </location>
</feature>
<comment type="caution">
    <text evidence="10">The sequence shown here is derived from an EMBL/GenBank/DDBJ whole genome shotgun (WGS) entry which is preliminary data.</text>
</comment>
<dbReference type="PANTHER" id="PTHR21646">
    <property type="entry name" value="UBIQUITIN CARBOXYL-TERMINAL HYDROLASE"/>
    <property type="match status" value="1"/>
</dbReference>
<evidence type="ECO:0000256" key="4">
    <source>
        <dbReference type="ARBA" id="ARBA00022786"/>
    </source>
</evidence>
<evidence type="ECO:0000256" key="6">
    <source>
        <dbReference type="ARBA" id="ARBA00022807"/>
    </source>
</evidence>
<evidence type="ECO:0000256" key="7">
    <source>
        <dbReference type="RuleBase" id="RU366025"/>
    </source>
</evidence>